<keyword evidence="1" id="KW-0732">Signal</keyword>
<reference evidence="2 3" key="1">
    <citation type="submission" date="2020-02" db="EMBL/GenBank/DDBJ databases">
        <title>Out from the shadows clarifying the taxonomy of the family Cryomorphaceae and related taxa by utilizing the GTDB taxonomic framework.</title>
        <authorList>
            <person name="Bowman J.P."/>
        </authorList>
    </citation>
    <scope>NUCLEOTIDE SEQUENCE [LARGE SCALE GENOMIC DNA]</scope>
    <source>
        <strain evidence="2 3">QSSC 1-22</strain>
    </source>
</reference>
<proteinExistence type="predicted"/>
<dbReference type="Proteomes" id="UP000486602">
    <property type="component" value="Unassembled WGS sequence"/>
</dbReference>
<dbReference type="RefSeq" id="WP_163286926.1">
    <property type="nucleotide sequence ID" value="NZ_JAAGVY010000055.1"/>
</dbReference>
<comment type="caution">
    <text evidence="2">The sequence shown here is derived from an EMBL/GenBank/DDBJ whole genome shotgun (WGS) entry which is preliminary data.</text>
</comment>
<organism evidence="2 3">
    <name type="scientific">Cryomorpha ignava</name>
    <dbReference type="NCBI Taxonomy" id="101383"/>
    <lineage>
        <taxon>Bacteria</taxon>
        <taxon>Pseudomonadati</taxon>
        <taxon>Bacteroidota</taxon>
        <taxon>Flavobacteriia</taxon>
        <taxon>Flavobacteriales</taxon>
        <taxon>Cryomorphaceae</taxon>
        <taxon>Cryomorpha</taxon>
    </lineage>
</organism>
<evidence type="ECO:0000256" key="1">
    <source>
        <dbReference type="SAM" id="SignalP"/>
    </source>
</evidence>
<dbReference type="AlphaFoldDB" id="A0A7K3WX87"/>
<keyword evidence="3" id="KW-1185">Reference proteome</keyword>
<sequence length="149" mass="17350">MRTKKYILTIILTLMLSTLFAQTDCVKCEIEKVKIVSENMDSLTFRMVADFFCTFDTSCSIDAEYSEWSNEILYNVLDRDPDLFLKVLQQEKVDDIQLVLNETENPIHEFDYQTIYDKVKNTKSKDELKIRVLKAIESAAAKEGIKMKN</sequence>
<name>A0A7K3WX87_9FLAO</name>
<protein>
    <submittedName>
        <fullName evidence="2">Uncharacterized protein</fullName>
    </submittedName>
</protein>
<gene>
    <name evidence="2" type="ORF">G3O08_18430</name>
</gene>
<dbReference type="EMBL" id="JAAGVY010000055">
    <property type="protein sequence ID" value="NEN25472.1"/>
    <property type="molecule type" value="Genomic_DNA"/>
</dbReference>
<evidence type="ECO:0000313" key="2">
    <source>
        <dbReference type="EMBL" id="NEN25472.1"/>
    </source>
</evidence>
<feature type="signal peptide" evidence="1">
    <location>
        <begin position="1"/>
        <end position="21"/>
    </location>
</feature>
<feature type="chain" id="PRO_5029457304" evidence="1">
    <location>
        <begin position="22"/>
        <end position="149"/>
    </location>
</feature>
<evidence type="ECO:0000313" key="3">
    <source>
        <dbReference type="Proteomes" id="UP000486602"/>
    </source>
</evidence>
<accession>A0A7K3WX87</accession>